<dbReference type="Gene3D" id="3.30.300.30">
    <property type="match status" value="1"/>
</dbReference>
<reference evidence="6 7" key="1">
    <citation type="submission" date="2020-08" db="EMBL/GenBank/DDBJ databases">
        <title>Genomic Encyclopedia of Type Strains, Phase IV (KMG-V): Genome sequencing to study the core and pangenomes of soil and plant-associated prokaryotes.</title>
        <authorList>
            <person name="Whitman W."/>
        </authorList>
    </citation>
    <scope>NUCLEOTIDE SEQUENCE [LARGE SCALE GENOMIC DNA]</scope>
    <source>
        <strain evidence="6 7">M2T3</strain>
    </source>
</reference>
<dbReference type="SUPFAM" id="SSF56801">
    <property type="entry name" value="Acetyl-CoA synthetase-like"/>
    <property type="match status" value="1"/>
</dbReference>
<dbReference type="SUPFAM" id="SSF47336">
    <property type="entry name" value="ACP-like"/>
    <property type="match status" value="1"/>
</dbReference>
<dbReference type="InterPro" id="IPR010071">
    <property type="entry name" value="AA_adenyl_dom"/>
</dbReference>
<evidence type="ECO:0000256" key="3">
    <source>
        <dbReference type="ARBA" id="ARBA00022450"/>
    </source>
</evidence>
<dbReference type="Pfam" id="PF00550">
    <property type="entry name" value="PP-binding"/>
    <property type="match status" value="1"/>
</dbReference>
<dbReference type="PANTHER" id="PTHR45527:SF1">
    <property type="entry name" value="FATTY ACID SYNTHASE"/>
    <property type="match status" value="1"/>
</dbReference>
<organism evidence="6 7">
    <name type="scientific">Pedobacter cryoconitis</name>
    <dbReference type="NCBI Taxonomy" id="188932"/>
    <lineage>
        <taxon>Bacteria</taxon>
        <taxon>Pseudomonadati</taxon>
        <taxon>Bacteroidota</taxon>
        <taxon>Sphingobacteriia</taxon>
        <taxon>Sphingobacteriales</taxon>
        <taxon>Sphingobacteriaceae</taxon>
        <taxon>Pedobacter</taxon>
    </lineage>
</organism>
<dbReference type="InterPro" id="IPR000873">
    <property type="entry name" value="AMP-dep_synth/lig_dom"/>
</dbReference>
<comment type="similarity">
    <text evidence="2">Belongs to the ATP-dependent AMP-binding enzyme family.</text>
</comment>
<accession>A0A7X0IZM4</accession>
<dbReference type="InterPro" id="IPR020845">
    <property type="entry name" value="AMP-binding_CS"/>
</dbReference>
<keyword evidence="3" id="KW-0596">Phosphopantetheine</keyword>
<dbReference type="GO" id="GO:0044550">
    <property type="term" value="P:secondary metabolite biosynthetic process"/>
    <property type="evidence" value="ECO:0007669"/>
    <property type="project" value="TreeGrafter"/>
</dbReference>
<evidence type="ECO:0000313" key="6">
    <source>
        <dbReference type="EMBL" id="MBB6498128.1"/>
    </source>
</evidence>
<dbReference type="SUPFAM" id="SSF52777">
    <property type="entry name" value="CoA-dependent acyltransferases"/>
    <property type="match status" value="2"/>
</dbReference>
<dbReference type="Proteomes" id="UP000521017">
    <property type="component" value="Unassembled WGS sequence"/>
</dbReference>
<evidence type="ECO:0000256" key="2">
    <source>
        <dbReference type="ARBA" id="ARBA00006432"/>
    </source>
</evidence>
<dbReference type="InterPro" id="IPR036736">
    <property type="entry name" value="ACP-like_sf"/>
</dbReference>
<dbReference type="GO" id="GO:0005737">
    <property type="term" value="C:cytoplasm"/>
    <property type="evidence" value="ECO:0007669"/>
    <property type="project" value="TreeGrafter"/>
</dbReference>
<comment type="caution">
    <text evidence="6">The sequence shown here is derived from an EMBL/GenBank/DDBJ whole genome shotgun (WGS) entry which is preliminary data.</text>
</comment>
<dbReference type="Pfam" id="PF00501">
    <property type="entry name" value="AMP-binding"/>
    <property type="match status" value="1"/>
</dbReference>
<dbReference type="SUPFAM" id="SSF53474">
    <property type="entry name" value="alpha/beta-Hydrolases"/>
    <property type="match status" value="1"/>
</dbReference>
<dbReference type="Gene3D" id="3.30.559.30">
    <property type="entry name" value="Nonribosomal peptide synthetase, condensation domain"/>
    <property type="match status" value="1"/>
</dbReference>
<gene>
    <name evidence="6" type="ORF">HDF25_000252</name>
</gene>
<dbReference type="PANTHER" id="PTHR45527">
    <property type="entry name" value="NONRIBOSOMAL PEPTIDE SYNTHETASE"/>
    <property type="match status" value="1"/>
</dbReference>
<sequence>MIDPKQNLIYKKVDFNPFSGGEITHTAPSTEPQTELWTSCMLGGNDANRAYNESISLRLKGEVDPELLKETISRLVERHEALRSAFSGDGSKMLIFDRIVNDLSYLDISAWSAEDQLAELRKKVQDDALFVFDLLNGPLFKTSLLKLSDREYHFTFTAHHIICDGWSLGIILQDISKIYSALAKRMTPILPQVSSLTDFAYSELAFSKSTEHQKNEAFWLNQYQHKIPVLDVPVDHRRPQTRTFKSKRLDFKIDRTLIHQLKDVGKTEGCGLVITILSAFEVFLYLLTGQKDIVVGLPASGQSVTGHYNLVGHCVNLLPLRSYPNKNFGFKEYLSQRKPAILDAFDHQQMTWGNLLRNLKISRDPSRIPLVPVVFNVDMGMDDGVSFENLDYQLLNNPRAFESFELFINAGGSADDFVLEWSFNTALFEDGTVKQMMNGFEKILRFVVAHPEQKLKNLLLENSPYFLSDPVFKRSTAVLKTLTNDYSHEIADLKKLTIQGLFEDAASKFKDQTAITFQDESISYSNLDIRADNLSRAILHRAPDQEIIGLSTTRGINMIVGILAILKAGKAYLPLDPTYPEARLSQIIEESEIQFCLAGSVESKFFKKLNLKTIDYDLTYSLPVQEINFRNPNGYVLFTSGSTGKPKGVYVPQLAFVNLAQWQMSNSIATVGSKTLQFAPLTFDVSFQEIFSTLCSGGHLILIDDVLRLNPDNLLDKIEREQISRVYLPFVALQFLAETATSMEKFPKSLKEVMTAGEQLKITPQIEQFFTAIPNCILYNQYGPTECHVIVTQLKLSGKPANWPMLPTIGTPIANTSAYIVDESLDILPQGKTGELCIAGACLAEGYLNQPELTEERFVMLDLPNGKQVRAYRTGDLANILSDGNIEFLGRNDEQVKIRGHRIEIGEVEAVLSHIPGIAQVVVTAKEDHNGQKRLVAYLASSTGKQDTPFVRNEIQNKLPGYMIPSVFVWLMEFPRNSSGKIDKKLLPAPDHLHAGDLSKYTAPQTETEITIVRLWEELLNVKEIGIDDNFFELGGHSLIAIQFMIQIEKANGHGLPLATLFEYPTVRTLGKLLDGQSKLTNYTSLVPIKPSGTKTPIYIVHGAGYNVLNFSGIGLLLDDDQPVFGIQAQGLDGVEVPMDNMEDIARNYVESILEQNPSGPYALAGYSFGGYVVIEMARQLREMGHEIKMLGIFDTNARNLDLHGSTRDIFLKRLKMQIPKLKWIVRSLINRPLPTLIYQKNIFKYKLMELFGISHQEKEEEQSGIYEIMRRIDEKYDIAYMNYKLTPFDEKIHLFRATDNIYFVEDYKYLGWQKYAMKGVEVHDVSGDHKTMLLAPHDKGFAKTLQQVLDKES</sequence>
<dbReference type="PROSITE" id="PS50075">
    <property type="entry name" value="CARRIER"/>
    <property type="match status" value="1"/>
</dbReference>
<dbReference type="GO" id="GO:0043041">
    <property type="term" value="P:amino acid activation for nonribosomal peptide biosynthetic process"/>
    <property type="evidence" value="ECO:0007669"/>
    <property type="project" value="TreeGrafter"/>
</dbReference>
<evidence type="ECO:0000313" key="7">
    <source>
        <dbReference type="Proteomes" id="UP000521017"/>
    </source>
</evidence>
<dbReference type="InterPro" id="IPR045851">
    <property type="entry name" value="AMP-bd_C_sf"/>
</dbReference>
<name>A0A7X0IZM4_9SPHI</name>
<dbReference type="Pfam" id="PF00975">
    <property type="entry name" value="Thioesterase"/>
    <property type="match status" value="1"/>
</dbReference>
<dbReference type="EMBL" id="JACHCC010000001">
    <property type="protein sequence ID" value="MBB6498128.1"/>
    <property type="molecule type" value="Genomic_DNA"/>
</dbReference>
<dbReference type="InterPro" id="IPR009081">
    <property type="entry name" value="PP-bd_ACP"/>
</dbReference>
<dbReference type="GO" id="GO:0031177">
    <property type="term" value="F:phosphopantetheine binding"/>
    <property type="evidence" value="ECO:0007669"/>
    <property type="project" value="InterPro"/>
</dbReference>
<dbReference type="Pfam" id="PF00668">
    <property type="entry name" value="Condensation"/>
    <property type="match status" value="1"/>
</dbReference>
<dbReference type="InterPro" id="IPR029058">
    <property type="entry name" value="AB_hydrolase_fold"/>
</dbReference>
<dbReference type="InterPro" id="IPR020806">
    <property type="entry name" value="PKS_PP-bd"/>
</dbReference>
<comment type="cofactor">
    <cofactor evidence="1">
        <name>pantetheine 4'-phosphate</name>
        <dbReference type="ChEBI" id="CHEBI:47942"/>
    </cofactor>
</comment>
<feature type="domain" description="Carrier" evidence="5">
    <location>
        <begin position="1003"/>
        <end position="1078"/>
    </location>
</feature>
<dbReference type="InterPro" id="IPR023213">
    <property type="entry name" value="CAT-like_dom_sf"/>
</dbReference>
<evidence type="ECO:0000259" key="5">
    <source>
        <dbReference type="PROSITE" id="PS50075"/>
    </source>
</evidence>
<dbReference type="FunFam" id="1.10.1200.10:FF:000005">
    <property type="entry name" value="Nonribosomal peptide synthetase 1"/>
    <property type="match status" value="1"/>
</dbReference>
<dbReference type="CDD" id="cd19531">
    <property type="entry name" value="LCL_NRPS-like"/>
    <property type="match status" value="1"/>
</dbReference>
<evidence type="ECO:0000256" key="4">
    <source>
        <dbReference type="ARBA" id="ARBA00022553"/>
    </source>
</evidence>
<dbReference type="PROSITE" id="PS00455">
    <property type="entry name" value="AMP_BINDING"/>
    <property type="match status" value="1"/>
</dbReference>
<proteinExistence type="inferred from homology"/>
<dbReference type="InterPro" id="IPR025110">
    <property type="entry name" value="AMP-bd_C"/>
</dbReference>
<dbReference type="GO" id="GO:0003824">
    <property type="term" value="F:catalytic activity"/>
    <property type="evidence" value="ECO:0007669"/>
    <property type="project" value="InterPro"/>
</dbReference>
<dbReference type="InterPro" id="IPR042099">
    <property type="entry name" value="ANL_N_sf"/>
</dbReference>
<protein>
    <submittedName>
        <fullName evidence="6">Amino acid adenylation domain-containing protein</fullName>
    </submittedName>
</protein>
<dbReference type="NCBIfam" id="TIGR01733">
    <property type="entry name" value="AA-adenyl-dom"/>
    <property type="match status" value="1"/>
</dbReference>
<keyword evidence="4" id="KW-0597">Phosphoprotein</keyword>
<dbReference type="InterPro" id="IPR001031">
    <property type="entry name" value="Thioesterase"/>
</dbReference>
<dbReference type="SMART" id="SM00823">
    <property type="entry name" value="PKS_PP"/>
    <property type="match status" value="1"/>
</dbReference>
<evidence type="ECO:0000256" key="1">
    <source>
        <dbReference type="ARBA" id="ARBA00001957"/>
    </source>
</evidence>
<dbReference type="Gene3D" id="3.40.50.12780">
    <property type="entry name" value="N-terminal domain of ligase-like"/>
    <property type="match status" value="1"/>
</dbReference>
<dbReference type="Gene3D" id="1.10.1200.10">
    <property type="entry name" value="ACP-like"/>
    <property type="match status" value="1"/>
</dbReference>
<dbReference type="RefSeq" id="WP_184621959.1">
    <property type="nucleotide sequence ID" value="NZ_JACHCC010000001.1"/>
</dbReference>
<dbReference type="Gene3D" id="3.30.559.10">
    <property type="entry name" value="Chloramphenicol acetyltransferase-like domain"/>
    <property type="match status" value="1"/>
</dbReference>
<dbReference type="Gene3D" id="3.40.50.1820">
    <property type="entry name" value="alpha/beta hydrolase"/>
    <property type="match status" value="1"/>
</dbReference>
<dbReference type="Pfam" id="PF13193">
    <property type="entry name" value="AMP-binding_C"/>
    <property type="match status" value="1"/>
</dbReference>
<dbReference type="InterPro" id="IPR001242">
    <property type="entry name" value="Condensation_dom"/>
</dbReference>
<dbReference type="FunFam" id="3.30.300.30:FF:000010">
    <property type="entry name" value="Enterobactin synthetase component F"/>
    <property type="match status" value="1"/>
</dbReference>